<dbReference type="InterPro" id="IPR046959">
    <property type="entry name" value="PRK1-6/SRF4-like"/>
</dbReference>
<dbReference type="GO" id="GO:0051707">
    <property type="term" value="P:response to other organism"/>
    <property type="evidence" value="ECO:0007669"/>
    <property type="project" value="UniProtKB-ARBA"/>
</dbReference>
<evidence type="ECO:0000256" key="6">
    <source>
        <dbReference type="ARBA" id="ARBA00022989"/>
    </source>
</evidence>
<dbReference type="Pfam" id="PF07714">
    <property type="entry name" value="PK_Tyr_Ser-Thr"/>
    <property type="match status" value="1"/>
</dbReference>
<dbReference type="InterPro" id="IPR032675">
    <property type="entry name" value="LRR_dom_sf"/>
</dbReference>
<evidence type="ECO:0000313" key="14">
    <source>
        <dbReference type="Proteomes" id="UP001408789"/>
    </source>
</evidence>
<evidence type="ECO:0000259" key="12">
    <source>
        <dbReference type="PROSITE" id="PS50011"/>
    </source>
</evidence>
<dbReference type="InterPro" id="IPR013210">
    <property type="entry name" value="LRR_N_plant-typ"/>
</dbReference>
<dbReference type="Gene3D" id="1.10.510.10">
    <property type="entry name" value="Transferase(Phosphotransferase) domain 1"/>
    <property type="match status" value="1"/>
</dbReference>
<feature type="compositionally biased region" description="Basic residues" evidence="10">
    <location>
        <begin position="9"/>
        <end position="20"/>
    </location>
</feature>
<dbReference type="Gene3D" id="3.30.200.20">
    <property type="entry name" value="Phosphorylase Kinase, domain 1"/>
    <property type="match status" value="1"/>
</dbReference>
<gene>
    <name evidence="13" type="ORF">SSX86_025851</name>
</gene>
<dbReference type="FunFam" id="3.30.200.20:FF:000125">
    <property type="entry name" value="Protein STRUBBELIG-RECEPTOR FAMILY 8"/>
    <property type="match status" value="1"/>
</dbReference>
<dbReference type="AlphaFoldDB" id="A0AAP0CJC6"/>
<keyword evidence="7 11" id="KW-0472">Membrane</keyword>
<keyword evidence="4" id="KW-0732">Signal</keyword>
<dbReference type="SUPFAM" id="SSF52058">
    <property type="entry name" value="L domain-like"/>
    <property type="match status" value="1"/>
</dbReference>
<dbReference type="GO" id="GO:0004672">
    <property type="term" value="F:protein kinase activity"/>
    <property type="evidence" value="ECO:0007669"/>
    <property type="project" value="InterPro"/>
</dbReference>
<feature type="binding site" evidence="9">
    <location>
        <position position="572"/>
    </location>
    <ligand>
        <name>ATP</name>
        <dbReference type="ChEBI" id="CHEBI:30616"/>
    </ligand>
</feature>
<keyword evidence="5" id="KW-0677">Repeat</keyword>
<keyword evidence="8" id="KW-0675">Receptor</keyword>
<keyword evidence="9" id="KW-0067">ATP-binding</keyword>
<comment type="subcellular location">
    <subcellularLocation>
        <location evidence="1">Membrane</location>
    </subcellularLocation>
</comment>
<keyword evidence="14" id="KW-1185">Reference proteome</keyword>
<evidence type="ECO:0000256" key="1">
    <source>
        <dbReference type="ARBA" id="ARBA00004370"/>
    </source>
</evidence>
<evidence type="ECO:0000256" key="7">
    <source>
        <dbReference type="ARBA" id="ARBA00023136"/>
    </source>
</evidence>
<dbReference type="SUPFAM" id="SSF56112">
    <property type="entry name" value="Protein kinase-like (PK-like)"/>
    <property type="match status" value="1"/>
</dbReference>
<evidence type="ECO:0000256" key="10">
    <source>
        <dbReference type="SAM" id="MobiDB-lite"/>
    </source>
</evidence>
<dbReference type="Pfam" id="PF13855">
    <property type="entry name" value="LRR_8"/>
    <property type="match status" value="1"/>
</dbReference>
<accession>A0AAP0CJC6</accession>
<dbReference type="GO" id="GO:0006952">
    <property type="term" value="P:defense response"/>
    <property type="evidence" value="ECO:0007669"/>
    <property type="project" value="UniProtKB-ARBA"/>
</dbReference>
<evidence type="ECO:0000256" key="4">
    <source>
        <dbReference type="ARBA" id="ARBA00022729"/>
    </source>
</evidence>
<dbReference type="Pfam" id="PF00560">
    <property type="entry name" value="LRR_1"/>
    <property type="match status" value="2"/>
</dbReference>
<dbReference type="InterPro" id="IPR011009">
    <property type="entry name" value="Kinase-like_dom_sf"/>
</dbReference>
<comment type="caution">
    <text evidence="13">The sequence shown here is derived from an EMBL/GenBank/DDBJ whole genome shotgun (WGS) entry which is preliminary data.</text>
</comment>
<dbReference type="InterPro" id="IPR017441">
    <property type="entry name" value="Protein_kinase_ATP_BS"/>
</dbReference>
<evidence type="ECO:0000256" key="3">
    <source>
        <dbReference type="ARBA" id="ARBA00022692"/>
    </source>
</evidence>
<organism evidence="13 14">
    <name type="scientific">Deinandra increscens subsp. villosa</name>
    <dbReference type="NCBI Taxonomy" id="3103831"/>
    <lineage>
        <taxon>Eukaryota</taxon>
        <taxon>Viridiplantae</taxon>
        <taxon>Streptophyta</taxon>
        <taxon>Embryophyta</taxon>
        <taxon>Tracheophyta</taxon>
        <taxon>Spermatophyta</taxon>
        <taxon>Magnoliopsida</taxon>
        <taxon>eudicotyledons</taxon>
        <taxon>Gunneridae</taxon>
        <taxon>Pentapetalae</taxon>
        <taxon>asterids</taxon>
        <taxon>campanulids</taxon>
        <taxon>Asterales</taxon>
        <taxon>Asteraceae</taxon>
        <taxon>Asteroideae</taxon>
        <taxon>Heliantheae alliance</taxon>
        <taxon>Madieae</taxon>
        <taxon>Madiinae</taxon>
        <taxon>Deinandra</taxon>
    </lineage>
</organism>
<dbReference type="Gene3D" id="3.80.10.10">
    <property type="entry name" value="Ribonuclease Inhibitor"/>
    <property type="match status" value="2"/>
</dbReference>
<evidence type="ECO:0000256" key="11">
    <source>
        <dbReference type="SAM" id="Phobius"/>
    </source>
</evidence>
<dbReference type="InterPro" id="IPR001245">
    <property type="entry name" value="Ser-Thr/Tyr_kinase_cat_dom"/>
</dbReference>
<keyword evidence="2" id="KW-0433">Leucine-rich repeat</keyword>
<dbReference type="Proteomes" id="UP001408789">
    <property type="component" value="Unassembled WGS sequence"/>
</dbReference>
<dbReference type="PANTHER" id="PTHR48007:SF13">
    <property type="entry name" value="PROTEIN STRUBBELIG-RECEPTOR FAMILY 4"/>
    <property type="match status" value="1"/>
</dbReference>
<evidence type="ECO:0000256" key="9">
    <source>
        <dbReference type="PROSITE-ProRule" id="PRU10141"/>
    </source>
</evidence>
<feature type="region of interest" description="Disordered" evidence="10">
    <location>
        <begin position="820"/>
        <end position="839"/>
    </location>
</feature>
<dbReference type="FunFam" id="3.80.10.10:FF:000062">
    <property type="entry name" value="protein STRUBBELIG-RECEPTOR FAMILY 3"/>
    <property type="match status" value="1"/>
</dbReference>
<dbReference type="Pfam" id="PF08263">
    <property type="entry name" value="LRRNT_2"/>
    <property type="match status" value="1"/>
</dbReference>
<keyword evidence="6 11" id="KW-1133">Transmembrane helix</keyword>
<dbReference type="GO" id="GO:0005524">
    <property type="term" value="F:ATP binding"/>
    <property type="evidence" value="ECO:0007669"/>
    <property type="project" value="UniProtKB-UniRule"/>
</dbReference>
<evidence type="ECO:0000256" key="5">
    <source>
        <dbReference type="ARBA" id="ARBA00022737"/>
    </source>
</evidence>
<protein>
    <recommendedName>
        <fullName evidence="12">Protein kinase domain-containing protein</fullName>
    </recommendedName>
</protein>
<keyword evidence="3 11" id="KW-0812">Transmembrane</keyword>
<proteinExistence type="predicted"/>
<sequence>MLPASSSRAPKRSKQPRGRGRVPVVPVQDAGSPSSAPGGPFVLTGCGVPASPIGRSRKRNTPAANASASTVISFSASSVSAFPVGSSASTSHGNAGGFISFASSSVSAFPVVSSASTSHGDTGGFVLEGPGFFAQMRRVFTPLLFFFLVLAPSSINGDTDPSDAAALRVMYQGLKSPGQLTKWTSNGGDPCGENWKGVKCSGSRVTEINLASLGLSGDLGYQLTSLTSLTNLDISNNNLGNQIPYNLPPNLQRLNIAGCGFSGTLPYSISLMTSLKYLNVAHNQINGELQDMFGKLSALSTLDLSFNSLTGELPESFSSLSSATDMYLQNNQLTGTINVLADLPLKNLNVANNKFSGWVPSQLKNINLQKDGNSWNSGTAPPPPPGTPAAGRNRQPGGNKSPTTNNSSDGGKKSGVSGGAIAGIVISILVVGAVIAFFLLKKRSKKSHTDIEKLENQPFAPLASQRQGVEAEMKSVQASSKPDIKSFETPSAINLKPPPMERHKSFDDDDFSAKPVVPKKISVAPTNAISYSIADLQIATDSFSADNLVGEGSTGRVFRAQFEDGKVVAVKKINSSALRGNLSENFIDIVSDISRLRHPNVTELVGYCCEHGQHLLVYRFLKNGSLYDFLHLSDEYSKPLTWNNRVTIALGAARALEYLHEVCSPSVIHKSVKSANILLDSDLNPHLSDCGLASLVPDADQELDNNAPEVSMSGQYTIKSDVYGFGVTMLELLTGRQPFDSSRTRSEQSLVRWATPQLHDIDALAKMVDPALKGLYPVKSLSRFADVIALCVQPEPEFRPPMSEVVEALVRLVQRTNMSKRTVGNDVRPDGNPESPHEP</sequence>
<evidence type="ECO:0000313" key="13">
    <source>
        <dbReference type="EMBL" id="KAK9054772.1"/>
    </source>
</evidence>
<evidence type="ECO:0000256" key="2">
    <source>
        <dbReference type="ARBA" id="ARBA00022614"/>
    </source>
</evidence>
<feature type="compositionally biased region" description="Polar residues" evidence="10">
    <location>
        <begin position="396"/>
        <end position="406"/>
    </location>
</feature>
<feature type="region of interest" description="Disordered" evidence="10">
    <location>
        <begin position="1"/>
        <end position="41"/>
    </location>
</feature>
<feature type="region of interest" description="Disordered" evidence="10">
    <location>
        <begin position="476"/>
        <end position="509"/>
    </location>
</feature>
<dbReference type="EMBL" id="JBCNJP010000025">
    <property type="protein sequence ID" value="KAK9054772.1"/>
    <property type="molecule type" value="Genomic_DNA"/>
</dbReference>
<dbReference type="PROSITE" id="PS50011">
    <property type="entry name" value="PROTEIN_KINASE_DOM"/>
    <property type="match status" value="1"/>
</dbReference>
<dbReference type="GO" id="GO:0016020">
    <property type="term" value="C:membrane"/>
    <property type="evidence" value="ECO:0007669"/>
    <property type="project" value="UniProtKB-SubCell"/>
</dbReference>
<dbReference type="PANTHER" id="PTHR48007">
    <property type="entry name" value="LEUCINE-RICH REPEAT RECEPTOR-LIKE PROTEIN KINASE PXC1"/>
    <property type="match status" value="1"/>
</dbReference>
<evidence type="ECO:0000256" key="8">
    <source>
        <dbReference type="ARBA" id="ARBA00023170"/>
    </source>
</evidence>
<name>A0AAP0CJC6_9ASTR</name>
<dbReference type="PROSITE" id="PS00107">
    <property type="entry name" value="PROTEIN_KINASE_ATP"/>
    <property type="match status" value="1"/>
</dbReference>
<reference evidence="13 14" key="1">
    <citation type="submission" date="2024-04" db="EMBL/GenBank/DDBJ databases">
        <title>The reference genome of an endangered Asteraceae, Deinandra increscens subsp. villosa, native to the Central Coast of California.</title>
        <authorList>
            <person name="Guilliams M."/>
            <person name="Hasenstab-Lehman K."/>
            <person name="Meyer R."/>
            <person name="Mcevoy S."/>
        </authorList>
    </citation>
    <scope>NUCLEOTIDE SEQUENCE [LARGE SCALE GENOMIC DNA]</scope>
    <source>
        <tissue evidence="13">Leaf</tissue>
    </source>
</reference>
<keyword evidence="9" id="KW-0547">Nucleotide-binding</keyword>
<feature type="region of interest" description="Disordered" evidence="10">
    <location>
        <begin position="369"/>
        <end position="414"/>
    </location>
</feature>
<dbReference type="InterPro" id="IPR003591">
    <property type="entry name" value="Leu-rich_rpt_typical-subtyp"/>
</dbReference>
<feature type="domain" description="Protein kinase" evidence="12">
    <location>
        <begin position="543"/>
        <end position="812"/>
    </location>
</feature>
<dbReference type="InterPro" id="IPR000719">
    <property type="entry name" value="Prot_kinase_dom"/>
</dbReference>
<feature type="compositionally biased region" description="Basic and acidic residues" evidence="10">
    <location>
        <begin position="827"/>
        <end position="839"/>
    </location>
</feature>
<dbReference type="FunFam" id="1.10.510.10:FF:000095">
    <property type="entry name" value="protein STRUBBELIG-RECEPTOR FAMILY 8"/>
    <property type="match status" value="1"/>
</dbReference>
<feature type="transmembrane region" description="Helical" evidence="11">
    <location>
        <begin position="416"/>
        <end position="440"/>
    </location>
</feature>
<dbReference type="InterPro" id="IPR001611">
    <property type="entry name" value="Leu-rich_rpt"/>
</dbReference>
<dbReference type="SMART" id="SM00369">
    <property type="entry name" value="LRR_TYP"/>
    <property type="match status" value="3"/>
</dbReference>